<accession>A0AAP4FX49</accession>
<evidence type="ECO:0000313" key="2">
    <source>
        <dbReference type="Proteomes" id="UP001223214"/>
    </source>
</evidence>
<gene>
    <name evidence="1" type="ORF">QQF32_18990</name>
</gene>
<dbReference type="InterPro" id="IPR008964">
    <property type="entry name" value="Invasin/intimin_cell_adhesion"/>
</dbReference>
<dbReference type="SUPFAM" id="SSF49373">
    <property type="entry name" value="Invasin/intimin cell-adhesion fragments"/>
    <property type="match status" value="1"/>
</dbReference>
<reference evidence="1 2" key="1">
    <citation type="submission" date="2023-06" db="EMBL/GenBank/DDBJ databases">
        <title>Identification and characterization of antibiotic-resistant Gram-negative bacteria.</title>
        <authorList>
            <person name="Cho G.-S."/>
            <person name="Lee J."/>
            <person name="Tai E."/>
            <person name="Jeong S."/>
            <person name="Kim I."/>
            <person name="Kim B.-E."/>
            <person name="Jeong M.-I."/>
            <person name="Oh K.-K."/>
            <person name="Franz C.M.A.P."/>
        </authorList>
    </citation>
    <scope>NUCLEOTIDE SEQUENCE [LARGE SCALE GENOMIC DNA]</scope>
    <source>
        <strain evidence="1 2">V106_12</strain>
    </source>
</reference>
<dbReference type="InterPro" id="IPR013783">
    <property type="entry name" value="Ig-like_fold"/>
</dbReference>
<dbReference type="Gene3D" id="2.60.40.10">
    <property type="entry name" value="Immunoglobulins"/>
    <property type="match status" value="1"/>
</dbReference>
<evidence type="ECO:0000313" key="1">
    <source>
        <dbReference type="EMBL" id="MDK9365285.1"/>
    </source>
</evidence>
<dbReference type="RefSeq" id="WP_285150801.1">
    <property type="nucleotide sequence ID" value="NZ_JASSOM010000070.1"/>
</dbReference>
<protein>
    <submittedName>
        <fullName evidence="1">Uncharacterized protein</fullName>
    </submittedName>
</protein>
<organism evidence="1 2">
    <name type="scientific">Lelliottia wanjuensis</name>
    <dbReference type="NCBI Taxonomy" id="3050585"/>
    <lineage>
        <taxon>Bacteria</taxon>
        <taxon>Pseudomonadati</taxon>
        <taxon>Pseudomonadota</taxon>
        <taxon>Gammaproteobacteria</taxon>
        <taxon>Enterobacterales</taxon>
        <taxon>Enterobacteriaceae</taxon>
        <taxon>Lelliottia</taxon>
    </lineage>
</organism>
<proteinExistence type="predicted"/>
<comment type="caution">
    <text evidence="1">The sequence shown here is derived from an EMBL/GenBank/DDBJ whole genome shotgun (WGS) entry which is preliminary data.</text>
</comment>
<sequence length="685" mass="73036">MPVKTLYAPSFPQMENDGVINLAELSTSGVLINIAEYENAAPGDFLELWFESVAIDSIGLGEGPMGQYFPWPSAINPQAALLLPDGVYKVQYNLVDAAQNSFWSNIGKVIIDRTSTGTLPPPLFPEAGADNSLDYDDAMSGGGTPVTIPNYPGIAVDDNVTLYWVGTRDGKVIQESITSVSHTVQESELGGFNVTISTAFIIPENMDSARAWYVVTHTDIRNERSENGFVNINTSSGNTLPPPVFIEGDDEWIDADEAASDNGTPVQIPAYPAISVGDTVTTHWQGYSQNGDPVAGTEWQFITLVKETDLSGGFVVNIPTAEILPVGIGYGICYYNVLFASGEQGSSLAAEIGVDVTHSLELPAPTVPEALDDGVITETDAMSNGGTPVDVSYPSMAEGDSVSLFWSCYTGTDITPVPGTVYSATRSVTADEARLQTMTFTVPSKYITPTGKGYAVVNYTVNFHSGGIGYSDDSVANIDTEGDVITGSSYLGGSTGYAPWNNTVIQGCFVKYLAMDNGVPLRNVAVEFSLFGNNYFTNNKLKTITINTDFQGYAQTNISGSDTLNNTITAQIIGSSIPASTVGFETERTNDITVPLLTSEPYIPGTGNREFKLSVSEEAGNFTLSTNNNADIYIDGVNKGGLVTDLNVNVSSPVIFSITANNLNNTAITVSRVNPSDGSYCTYYF</sequence>
<dbReference type="EMBL" id="JASSOM010000070">
    <property type="protein sequence ID" value="MDK9365285.1"/>
    <property type="molecule type" value="Genomic_DNA"/>
</dbReference>
<dbReference type="Proteomes" id="UP001223214">
    <property type="component" value="Unassembled WGS sequence"/>
</dbReference>
<name>A0AAP4FX49_9ENTR</name>
<keyword evidence="2" id="KW-1185">Reference proteome</keyword>
<dbReference type="AlphaFoldDB" id="A0AAP4FX49"/>